<dbReference type="PRINTS" id="PR01217">
    <property type="entry name" value="PRICHEXTENSN"/>
</dbReference>
<feature type="compositionally biased region" description="Pro residues" evidence="14">
    <location>
        <begin position="509"/>
        <end position="562"/>
    </location>
</feature>
<dbReference type="InterPro" id="IPR008942">
    <property type="entry name" value="ENTH_VHS"/>
</dbReference>
<dbReference type="SUPFAM" id="SSF48464">
    <property type="entry name" value="ENTH/VHS domain"/>
    <property type="match status" value="1"/>
</dbReference>
<dbReference type="InterPro" id="IPR017455">
    <property type="entry name" value="Znf_FYVE-rel"/>
</dbReference>
<feature type="domain" description="VHS" evidence="16">
    <location>
        <begin position="26"/>
        <end position="150"/>
    </location>
</feature>
<evidence type="ECO:0000256" key="7">
    <source>
        <dbReference type="ARBA" id="ARBA00022737"/>
    </source>
</evidence>
<dbReference type="Gene3D" id="3.30.40.10">
    <property type="entry name" value="Zinc/RING finger domain, C3HC4 (zinc finger)"/>
    <property type="match status" value="1"/>
</dbReference>
<dbReference type="GO" id="GO:0032266">
    <property type="term" value="F:phosphatidylinositol-3-phosphate binding"/>
    <property type="evidence" value="ECO:0007669"/>
    <property type="project" value="TreeGrafter"/>
</dbReference>
<dbReference type="SUPFAM" id="SSF57903">
    <property type="entry name" value="FYVE/PHD zinc finger"/>
    <property type="match status" value="1"/>
</dbReference>
<evidence type="ECO:0000256" key="14">
    <source>
        <dbReference type="SAM" id="MobiDB-lite"/>
    </source>
</evidence>
<dbReference type="SMART" id="SM00288">
    <property type="entry name" value="VHS"/>
    <property type="match status" value="1"/>
</dbReference>
<protein>
    <recommendedName>
        <fullName evidence="5 12">Vacuolar protein sorting-associated protein 27</fullName>
    </recommendedName>
</protein>
<dbReference type="GO" id="GO:0008270">
    <property type="term" value="F:zinc ion binding"/>
    <property type="evidence" value="ECO:0007669"/>
    <property type="project" value="UniProtKB-KW"/>
</dbReference>
<sequence>MMSWWSSSANTALDEQIEKATSSSLEDIALNLEISDVIRSKTVAPKEAMRSLKRRIGNKNPNTQLSALNLTDTCVKNGGSHFLAEIASREFMDNLVSLLQAVGPVAVNADVKGKILELIQSWAAATENRHDLGYIGEVYRTLQREGYQFPPRVTVASSMLDSSAPPEWADSDVCMRCRTPFTFTNRKHHCRNCGNCFDQQCSSKSVPLPHLGIHTPVRVDDGCYAKLTGKGYKELDRTPTYPHKTRSTSMQPRSARVDDGFDEDLKKALAMSLEEVKSARGHEPATNGGESASKRAEDEDADLRAAIEASLADMEEQKKKHAAALKQQTSTDAPPTTYLPKNDYELTAVEAENINLFSTLVDRLQTQPPGTILREPQIQELYDSIGTLRPKLARTYGETMSKHDTLLDLHAKLSTVVRYYDRMLEERLSKAYSQQNLYHRQYAPPQPSQPPQSSSETYYTGQYQRPYQGDWREPEPESPSVARRASYAKSPYPSLGQYQQSMPQTAPQPTQPMQPSQPQPPPPSHAPSQPSYPQPSQPPYPHPSQAPPQPSHAPHAPTPAPQPAQMQSPQAQPPQPMLSRVPSQPGPPPMQTQGQPQPQQQQQQQQPQYQYWAQPAPSPGGPRQRAYPDPLPSVPQHEPKKPAAEEALIEL</sequence>
<evidence type="ECO:0000256" key="10">
    <source>
        <dbReference type="ARBA" id="ARBA00022833"/>
    </source>
</evidence>
<feature type="region of interest" description="Disordered" evidence="14">
    <location>
        <begin position="491"/>
        <end position="651"/>
    </location>
</feature>
<dbReference type="GO" id="GO:0033565">
    <property type="term" value="C:ESCRT-0 complex"/>
    <property type="evidence" value="ECO:0007669"/>
    <property type="project" value="TreeGrafter"/>
</dbReference>
<dbReference type="GO" id="GO:0043328">
    <property type="term" value="P:protein transport to vacuole involved in ubiquitin-dependent protein catabolic process via the multivesicular body sorting pathway"/>
    <property type="evidence" value="ECO:0007669"/>
    <property type="project" value="TreeGrafter"/>
</dbReference>
<evidence type="ECO:0000256" key="9">
    <source>
        <dbReference type="ARBA" id="ARBA00022771"/>
    </source>
</evidence>
<proteinExistence type="inferred from homology"/>
<dbReference type="Gene3D" id="6.10.140.100">
    <property type="match status" value="1"/>
</dbReference>
<dbReference type="Pfam" id="PF21356">
    <property type="entry name" value="Vps27_GAT-like"/>
    <property type="match status" value="1"/>
</dbReference>
<dbReference type="CDD" id="cd21385">
    <property type="entry name" value="GAT_Vps27"/>
    <property type="match status" value="1"/>
</dbReference>
<keyword evidence="18" id="KW-1185">Reference proteome</keyword>
<dbReference type="OrthoDB" id="957735at2759"/>
<dbReference type="RefSeq" id="XP_047841841.1">
    <property type="nucleotide sequence ID" value="XM_047985864.1"/>
</dbReference>
<dbReference type="EMBL" id="CP086356">
    <property type="protein sequence ID" value="UNI18360.1"/>
    <property type="molecule type" value="Genomic_DNA"/>
</dbReference>
<dbReference type="PANTHER" id="PTHR47794:SF1">
    <property type="entry name" value="VACUOLAR PROTEIN SORTING-ASSOCIATED PROTEIN 27"/>
    <property type="match status" value="1"/>
</dbReference>
<feature type="compositionally biased region" description="Low complexity" evidence="14">
    <location>
        <begin position="499"/>
        <end position="508"/>
    </location>
</feature>
<evidence type="ECO:0000256" key="1">
    <source>
        <dbReference type="ARBA" id="ARBA00003067"/>
    </source>
</evidence>
<dbReference type="KEGG" id="ptkz:JDV02_004633"/>
<organism evidence="17 18">
    <name type="scientific">Purpureocillium takamizusanense</name>
    <dbReference type="NCBI Taxonomy" id="2060973"/>
    <lineage>
        <taxon>Eukaryota</taxon>
        <taxon>Fungi</taxon>
        <taxon>Dikarya</taxon>
        <taxon>Ascomycota</taxon>
        <taxon>Pezizomycotina</taxon>
        <taxon>Sordariomycetes</taxon>
        <taxon>Hypocreomycetidae</taxon>
        <taxon>Hypocreales</taxon>
        <taxon>Ophiocordycipitaceae</taxon>
        <taxon>Purpureocillium</taxon>
    </lineage>
</organism>
<reference evidence="17" key="1">
    <citation type="submission" date="2021-11" db="EMBL/GenBank/DDBJ databases">
        <title>Purpureocillium_takamizusanense_genome.</title>
        <authorList>
            <person name="Nguyen N.-H."/>
        </authorList>
    </citation>
    <scope>NUCLEOTIDE SEQUENCE</scope>
    <source>
        <strain evidence="17">PT3</strain>
    </source>
</reference>
<comment type="similarity">
    <text evidence="3 12">Belongs to the VPS27 family.</text>
</comment>
<dbReference type="InterPro" id="IPR049425">
    <property type="entry name" value="Vps27_GAT-like"/>
</dbReference>
<dbReference type="InterPro" id="IPR000306">
    <property type="entry name" value="Znf_FYVE"/>
</dbReference>
<dbReference type="GeneID" id="72066585"/>
<dbReference type="CDD" id="cd16979">
    <property type="entry name" value="VHS_Vps27"/>
    <property type="match status" value="1"/>
</dbReference>
<keyword evidence="11 12" id="KW-0472">Membrane</keyword>
<evidence type="ECO:0000313" key="18">
    <source>
        <dbReference type="Proteomes" id="UP000829364"/>
    </source>
</evidence>
<dbReference type="CDD" id="cd15735">
    <property type="entry name" value="FYVE_spVPS27p_like"/>
    <property type="match status" value="1"/>
</dbReference>
<evidence type="ECO:0000256" key="6">
    <source>
        <dbReference type="ARBA" id="ARBA00022723"/>
    </source>
</evidence>
<dbReference type="Pfam" id="PF01363">
    <property type="entry name" value="FYVE"/>
    <property type="match status" value="1"/>
</dbReference>
<dbReference type="FunFam" id="3.30.40.10:FF:000161">
    <property type="entry name" value="Vacuolar protein sorting-associated protein 27"/>
    <property type="match status" value="1"/>
</dbReference>
<dbReference type="Proteomes" id="UP000829364">
    <property type="component" value="Chromosome 3"/>
</dbReference>
<dbReference type="Gene3D" id="1.25.40.90">
    <property type="match status" value="1"/>
</dbReference>
<comment type="subcellular location">
    <subcellularLocation>
        <location evidence="2 12">Endosome membrane</location>
        <topology evidence="2 12">Peripheral membrane protein</topology>
        <orientation evidence="2 12">Cytoplasmic side</orientation>
    </subcellularLocation>
</comment>
<evidence type="ECO:0000256" key="13">
    <source>
        <dbReference type="PROSITE-ProRule" id="PRU00091"/>
    </source>
</evidence>
<dbReference type="AlphaFoldDB" id="A0A9Q8QEY5"/>
<dbReference type="SMART" id="SM00726">
    <property type="entry name" value="UIM"/>
    <property type="match status" value="2"/>
</dbReference>
<dbReference type="SMART" id="SM00064">
    <property type="entry name" value="FYVE"/>
    <property type="match status" value="1"/>
</dbReference>
<keyword evidence="8 12" id="KW-0967">Endosome</keyword>
<dbReference type="GO" id="GO:0010008">
    <property type="term" value="C:endosome membrane"/>
    <property type="evidence" value="ECO:0007669"/>
    <property type="project" value="UniProtKB-SubCell"/>
</dbReference>
<dbReference type="Pfam" id="PF02809">
    <property type="entry name" value="UIM"/>
    <property type="match status" value="2"/>
</dbReference>
<dbReference type="InterPro" id="IPR011011">
    <property type="entry name" value="Znf_FYVE_PHD"/>
</dbReference>
<dbReference type="Pfam" id="PF00790">
    <property type="entry name" value="VHS"/>
    <property type="match status" value="1"/>
</dbReference>
<dbReference type="FunFam" id="1.25.40.90:FF:000031">
    <property type="entry name" value="Vacuolar protein sorting-associated protein 27"/>
    <property type="match status" value="1"/>
</dbReference>
<name>A0A9Q8QEY5_9HYPO</name>
<feature type="compositionally biased region" description="Low complexity" evidence="14">
    <location>
        <begin position="591"/>
        <end position="615"/>
    </location>
</feature>
<evidence type="ECO:0000256" key="8">
    <source>
        <dbReference type="ARBA" id="ARBA00022753"/>
    </source>
</evidence>
<comment type="function">
    <text evidence="1 12">Component of the ESCRT-0 complex which is the sorting receptor for ubiquitinated cargo proteins at the multivesicular body (MVB) and recruits ESCRT-I to the MVB outer membrane.</text>
</comment>
<dbReference type="InterPro" id="IPR017073">
    <property type="entry name" value="HGS/VPS27"/>
</dbReference>
<dbReference type="PIRSF" id="PIRSF036956">
    <property type="entry name" value="Hrs_Vps27"/>
    <property type="match status" value="1"/>
</dbReference>
<comment type="subunit">
    <text evidence="4 12">Component of the ESCRT-0 complex composed of HSE1 and VPS27.</text>
</comment>
<feature type="domain" description="FYVE-type" evidence="15">
    <location>
        <begin position="168"/>
        <end position="228"/>
    </location>
</feature>
<dbReference type="GO" id="GO:0006623">
    <property type="term" value="P:protein targeting to vacuole"/>
    <property type="evidence" value="ECO:0007669"/>
    <property type="project" value="TreeGrafter"/>
</dbReference>
<evidence type="ECO:0000256" key="3">
    <source>
        <dbReference type="ARBA" id="ARBA00008597"/>
    </source>
</evidence>
<evidence type="ECO:0000256" key="2">
    <source>
        <dbReference type="ARBA" id="ARBA00004125"/>
    </source>
</evidence>
<dbReference type="PANTHER" id="PTHR47794">
    <property type="entry name" value="VACUOLAR PROTEIN SORTING-ASSOCIATED PROTEIN 27"/>
    <property type="match status" value="1"/>
</dbReference>
<feature type="region of interest" description="Disordered" evidence="14">
    <location>
        <begin position="234"/>
        <end position="258"/>
    </location>
</feature>
<dbReference type="FunFam" id="1.20.5.1940:FF:000001">
    <property type="entry name" value="Vacuolar protein sorting-associated protein 27"/>
    <property type="match status" value="1"/>
</dbReference>
<dbReference type="PROSITE" id="PS50178">
    <property type="entry name" value="ZF_FYVE"/>
    <property type="match status" value="1"/>
</dbReference>
<dbReference type="Gene3D" id="1.20.5.1940">
    <property type="match status" value="1"/>
</dbReference>
<accession>A0A9Q8QEY5</accession>
<dbReference type="InterPro" id="IPR013083">
    <property type="entry name" value="Znf_RING/FYVE/PHD"/>
</dbReference>
<keyword evidence="6" id="KW-0479">Metal-binding</keyword>
<feature type="region of interest" description="Disordered" evidence="14">
    <location>
        <begin position="314"/>
        <end position="339"/>
    </location>
</feature>
<keyword evidence="10" id="KW-0862">Zinc</keyword>
<evidence type="ECO:0000259" key="15">
    <source>
        <dbReference type="PROSITE" id="PS50178"/>
    </source>
</evidence>
<feature type="region of interest" description="Disordered" evidence="14">
    <location>
        <begin position="275"/>
        <end position="299"/>
    </location>
</feature>
<gene>
    <name evidence="17" type="primary">VPS27</name>
    <name evidence="17" type="ORF">JDV02_004633</name>
</gene>
<evidence type="ECO:0000313" key="17">
    <source>
        <dbReference type="EMBL" id="UNI18360.1"/>
    </source>
</evidence>
<keyword evidence="9 13" id="KW-0863">Zinc-finger</keyword>
<dbReference type="PROSITE" id="PS50330">
    <property type="entry name" value="UIM"/>
    <property type="match status" value="1"/>
</dbReference>
<dbReference type="GO" id="GO:0043130">
    <property type="term" value="F:ubiquitin binding"/>
    <property type="evidence" value="ECO:0007669"/>
    <property type="project" value="InterPro"/>
</dbReference>
<dbReference type="InterPro" id="IPR002014">
    <property type="entry name" value="VHS_dom"/>
</dbReference>
<evidence type="ECO:0000256" key="5">
    <source>
        <dbReference type="ARBA" id="ARBA00017753"/>
    </source>
</evidence>
<evidence type="ECO:0000256" key="4">
    <source>
        <dbReference type="ARBA" id="ARBA00011446"/>
    </source>
</evidence>
<evidence type="ECO:0000256" key="11">
    <source>
        <dbReference type="ARBA" id="ARBA00023136"/>
    </source>
</evidence>
<keyword evidence="7" id="KW-0677">Repeat</keyword>
<evidence type="ECO:0000256" key="12">
    <source>
        <dbReference type="PIRNR" id="PIRNR036956"/>
    </source>
</evidence>
<dbReference type="InterPro" id="IPR003903">
    <property type="entry name" value="UIM_dom"/>
</dbReference>
<evidence type="ECO:0000259" key="16">
    <source>
        <dbReference type="PROSITE" id="PS50179"/>
    </source>
</evidence>
<dbReference type="PROSITE" id="PS50179">
    <property type="entry name" value="VHS"/>
    <property type="match status" value="1"/>
</dbReference>